<gene>
    <name evidence="1" type="ORF">H8B09_14335</name>
</gene>
<protein>
    <submittedName>
        <fullName evidence="1">Extracellular solute-binding protein</fullName>
    </submittedName>
</protein>
<dbReference type="InterPro" id="IPR006059">
    <property type="entry name" value="SBP"/>
</dbReference>
<evidence type="ECO:0000313" key="1">
    <source>
        <dbReference type="EMBL" id="MBD3919938.1"/>
    </source>
</evidence>
<name>A0ABR8MVK2_9BACL</name>
<reference evidence="1 2" key="1">
    <citation type="submission" date="2020-09" db="EMBL/GenBank/DDBJ databases">
        <title>Paenibacillus sp. strain PR3 16S rRNA gene Genome sequencing and assembly.</title>
        <authorList>
            <person name="Kim J."/>
        </authorList>
    </citation>
    <scope>NUCLEOTIDE SEQUENCE [LARGE SCALE GENOMIC DNA]</scope>
    <source>
        <strain evidence="1 2">PR3</strain>
    </source>
</reference>
<dbReference type="Proteomes" id="UP000609346">
    <property type="component" value="Unassembled WGS sequence"/>
</dbReference>
<dbReference type="SUPFAM" id="SSF53850">
    <property type="entry name" value="Periplasmic binding protein-like II"/>
    <property type="match status" value="1"/>
</dbReference>
<dbReference type="Gene3D" id="3.40.190.10">
    <property type="entry name" value="Periplasmic binding protein-like II"/>
    <property type="match status" value="1"/>
</dbReference>
<organism evidence="1 2">
    <name type="scientific">Paenibacillus terricola</name>
    <dbReference type="NCBI Taxonomy" id="2763503"/>
    <lineage>
        <taxon>Bacteria</taxon>
        <taxon>Bacillati</taxon>
        <taxon>Bacillota</taxon>
        <taxon>Bacilli</taxon>
        <taxon>Bacillales</taxon>
        <taxon>Paenibacillaceae</taxon>
        <taxon>Paenibacillus</taxon>
    </lineage>
</organism>
<dbReference type="PANTHER" id="PTHR43649:SF12">
    <property type="entry name" value="DIACETYLCHITOBIOSE BINDING PROTEIN DASA"/>
    <property type="match status" value="1"/>
</dbReference>
<keyword evidence="2" id="KW-1185">Reference proteome</keyword>
<dbReference type="InterPro" id="IPR050490">
    <property type="entry name" value="Bact_solute-bd_prot1"/>
</dbReference>
<evidence type="ECO:0000313" key="2">
    <source>
        <dbReference type="Proteomes" id="UP000609346"/>
    </source>
</evidence>
<dbReference type="EMBL" id="JACXZA010000003">
    <property type="protein sequence ID" value="MBD3919938.1"/>
    <property type="molecule type" value="Genomic_DNA"/>
</dbReference>
<proteinExistence type="predicted"/>
<comment type="caution">
    <text evidence="1">The sequence shown here is derived from an EMBL/GenBank/DDBJ whole genome shotgun (WGS) entry which is preliminary data.</text>
</comment>
<dbReference type="Pfam" id="PF13416">
    <property type="entry name" value="SBP_bac_8"/>
    <property type="match status" value="1"/>
</dbReference>
<sequence>MEARRNSWGSAASNRNRKLLFSPKLMRLDGSRMKNNKLLMHAAKLIPSFTALLLLMTLLSSCTSAEEQQAKTLATGEEIETLTIQLLSWRPLDVADSNRNNPLALRIKQFQELHPNVHLTFLWNDTHGTPSKWANEAESYKHANPYEVPDLVELAPNQMRLWYQYGIIEPLPMNETDLSKSIISSSEGHVLGVKIKNNPLIMYYNKDTFLSLGLDPPTSEWDLDKLNDTITKLKAARQNVYLPLSPYTLEWVTSMNNGHIAGTDGTSFAGYLDSPQAVKAAEWIAGIGTKLEDYKLRSIGPIETYIPVPYDLLEGRIALAVDFAYGFNVGGLNTYEEIAQQDERIGISALPRGLNGVNPAQISGLSMTAKSRHKVLAMELMRYLTADPSSIDSQIAANTMQSNLTYPLKEAANDERYSIVLQEIKRSVPAALYMYNAIGSSQRDFMYDQPRTYSAIRGGVPVPDALKVYADSLDLDFNKFKHEPAEYDACIQSWFRYYYSESCVQ</sequence>
<dbReference type="RefSeq" id="WP_191204206.1">
    <property type="nucleotide sequence ID" value="NZ_JACXZA010000003.1"/>
</dbReference>
<accession>A0ABR8MVK2</accession>
<dbReference type="PANTHER" id="PTHR43649">
    <property type="entry name" value="ARABINOSE-BINDING PROTEIN-RELATED"/>
    <property type="match status" value="1"/>
</dbReference>